<proteinExistence type="predicted"/>
<gene>
    <name evidence="1" type="ORF">L2E82_42191</name>
</gene>
<reference evidence="1 2" key="2">
    <citation type="journal article" date="2022" name="Mol. Ecol. Resour.">
        <title>The genomes of chicory, endive, great burdock and yacon provide insights into Asteraceae paleo-polyploidization history and plant inulin production.</title>
        <authorList>
            <person name="Fan W."/>
            <person name="Wang S."/>
            <person name="Wang H."/>
            <person name="Wang A."/>
            <person name="Jiang F."/>
            <person name="Liu H."/>
            <person name="Zhao H."/>
            <person name="Xu D."/>
            <person name="Zhang Y."/>
        </authorList>
    </citation>
    <scope>NUCLEOTIDE SEQUENCE [LARGE SCALE GENOMIC DNA]</scope>
    <source>
        <strain evidence="2">cv. Punajuju</strain>
        <tissue evidence="1">Leaves</tissue>
    </source>
</reference>
<dbReference type="EMBL" id="CM042016">
    <property type="protein sequence ID" value="KAI3698553.1"/>
    <property type="molecule type" value="Genomic_DNA"/>
</dbReference>
<organism evidence="1 2">
    <name type="scientific">Cichorium intybus</name>
    <name type="common">Chicory</name>
    <dbReference type="NCBI Taxonomy" id="13427"/>
    <lineage>
        <taxon>Eukaryota</taxon>
        <taxon>Viridiplantae</taxon>
        <taxon>Streptophyta</taxon>
        <taxon>Embryophyta</taxon>
        <taxon>Tracheophyta</taxon>
        <taxon>Spermatophyta</taxon>
        <taxon>Magnoliopsida</taxon>
        <taxon>eudicotyledons</taxon>
        <taxon>Gunneridae</taxon>
        <taxon>Pentapetalae</taxon>
        <taxon>asterids</taxon>
        <taxon>campanulids</taxon>
        <taxon>Asterales</taxon>
        <taxon>Asteraceae</taxon>
        <taxon>Cichorioideae</taxon>
        <taxon>Cichorieae</taxon>
        <taxon>Cichoriinae</taxon>
        <taxon>Cichorium</taxon>
    </lineage>
</organism>
<reference evidence="2" key="1">
    <citation type="journal article" date="2022" name="Mol. Ecol. Resour.">
        <title>The genomes of chicory, endive, great burdock and yacon provide insights into Asteraceae palaeo-polyploidization history and plant inulin production.</title>
        <authorList>
            <person name="Fan W."/>
            <person name="Wang S."/>
            <person name="Wang H."/>
            <person name="Wang A."/>
            <person name="Jiang F."/>
            <person name="Liu H."/>
            <person name="Zhao H."/>
            <person name="Xu D."/>
            <person name="Zhang Y."/>
        </authorList>
    </citation>
    <scope>NUCLEOTIDE SEQUENCE [LARGE SCALE GENOMIC DNA]</scope>
    <source>
        <strain evidence="2">cv. Punajuju</strain>
    </source>
</reference>
<evidence type="ECO:0000313" key="2">
    <source>
        <dbReference type="Proteomes" id="UP001055811"/>
    </source>
</evidence>
<accession>A0ACB8ZMS7</accession>
<protein>
    <submittedName>
        <fullName evidence="1">Uncharacterized protein</fullName>
    </submittedName>
</protein>
<evidence type="ECO:0000313" key="1">
    <source>
        <dbReference type="EMBL" id="KAI3698553.1"/>
    </source>
</evidence>
<sequence>MYRSPTMYGAYFNNKFTNALLYYAFLLPLLLFSPFLLIWELITTVQSWFGSTENMSGKVVLITGASSGLGELMAYEYAKRGACLVIVAIKEPESRLEQVADKARELGSPDVLFLFADVSKVDESRMFVDETIRRFGRLDHLVCNAGIGSLYSIKTDVTKFAPVMDINFWGSVYPTHFAIPHLMRTGGKIVVNASSAGVLNPPKGGFYNASKAALISFYESLRFEVSPAVTITILTLGFIETNLITAKYLSNAAGVPLRKDISSVLPTMGAEACAIAIVDGVSKGATSITEPRFMKALYLIKFLFPELHRFYLSMYFPSKSRKN</sequence>
<dbReference type="Proteomes" id="UP001055811">
    <property type="component" value="Linkage Group LG08"/>
</dbReference>
<name>A0ACB8ZMS7_CICIN</name>
<keyword evidence="2" id="KW-1185">Reference proteome</keyword>
<comment type="caution">
    <text evidence="1">The sequence shown here is derived from an EMBL/GenBank/DDBJ whole genome shotgun (WGS) entry which is preliminary data.</text>
</comment>